<feature type="compositionally biased region" description="Basic and acidic residues" evidence="1">
    <location>
        <begin position="1293"/>
        <end position="1326"/>
    </location>
</feature>
<evidence type="ECO:0000313" key="3">
    <source>
        <dbReference type="Proteomes" id="UP000838412"/>
    </source>
</evidence>
<feature type="compositionally biased region" description="Polar residues" evidence="1">
    <location>
        <begin position="1202"/>
        <end position="1214"/>
    </location>
</feature>
<feature type="compositionally biased region" description="Basic and acidic residues" evidence="1">
    <location>
        <begin position="1274"/>
        <end position="1285"/>
    </location>
</feature>
<evidence type="ECO:0000313" key="2">
    <source>
        <dbReference type="EMBL" id="CAH1256342.1"/>
    </source>
</evidence>
<feature type="compositionally biased region" description="Basic and acidic residues" evidence="1">
    <location>
        <begin position="1234"/>
        <end position="1250"/>
    </location>
</feature>
<feature type="compositionally biased region" description="Low complexity" evidence="1">
    <location>
        <begin position="2023"/>
        <end position="2032"/>
    </location>
</feature>
<feature type="compositionally biased region" description="Polar residues" evidence="1">
    <location>
        <begin position="844"/>
        <end position="853"/>
    </location>
</feature>
<feature type="region of interest" description="Disordered" evidence="1">
    <location>
        <begin position="508"/>
        <end position="543"/>
    </location>
</feature>
<keyword evidence="3" id="KW-1185">Reference proteome</keyword>
<feature type="compositionally biased region" description="Polar residues" evidence="1">
    <location>
        <begin position="1337"/>
        <end position="1364"/>
    </location>
</feature>
<dbReference type="InterPro" id="IPR026728">
    <property type="entry name" value="BLTP3A/B"/>
</dbReference>
<organism evidence="2 3">
    <name type="scientific">Branchiostoma lanceolatum</name>
    <name type="common">Common lancelet</name>
    <name type="synonym">Amphioxus lanceolatum</name>
    <dbReference type="NCBI Taxonomy" id="7740"/>
    <lineage>
        <taxon>Eukaryota</taxon>
        <taxon>Metazoa</taxon>
        <taxon>Chordata</taxon>
        <taxon>Cephalochordata</taxon>
        <taxon>Leptocardii</taxon>
        <taxon>Amphioxiformes</taxon>
        <taxon>Branchiostomatidae</taxon>
        <taxon>Branchiostoma</taxon>
    </lineage>
</organism>
<dbReference type="OrthoDB" id="43807at2759"/>
<evidence type="ECO:0000256" key="1">
    <source>
        <dbReference type="SAM" id="MobiDB-lite"/>
    </source>
</evidence>
<sequence>MESYIKKKILKHLSKFSKGLSVDKISLSTLKGEGELANLELDEIVLQDVLDLPTWVTIKKATCNKVAIKDRVLSAMTCCPDLEVNGSNPACVPVCAQGSVKYMMSVLRHVAGNACQTHNTDKSLTVLFLGHAPSHDVLQLCSPRPHIQWTKLKTHPICLYMDQIDIEMETCDEPRAPNNPSPFMSQGGDTKYGFAEKVVDGMSLTINSVTIRFISHAFTASFQVRFPPSFPTIRFISHAFTASFQVRFPHHPLHPSRLHSILPGFPTIRFISHAFTASFQVRFPRHPLHLSRLHSILPGKVSPPSVFISHAFTASFQVRFPHHPLHPSRLHSILPGFPTIRFISHAFTASFQVRFPRHPLHLSRLHSILPGFPTIRFISHAFTASFQLSRIRARSTTPQWQVADLRMTRIKDTERGMVLTFKEIDWQTLRIEADAVKTEKTNYVSTPVRLITNQSRIRIVIKKQLHDCSVVSSKLHLILDDLLWVLTDSQLKAMASYMQSLSKLIRKSTEQNKRDASSQPSPPSPQHHASQRSHAAAAGTAPRNPQLEAVSKFFSKYDMVETSYHIFTRRLDLHLCDDTNPMEQGKRDVLHWWQVCCPSEQEKFNRRTDGGAMQITFHRLMLDYYPYHFVGMNKKHWFRHSECMDARDQWAELLLAEFKHQLKEWKKATADAAEGQESKDGSQEEVRGQQPGARGHKPRPKLMSSGIVFRLEDFELYQVSTSDTRHSTPKKFFSSDKKALYLPQEMSAVHLEYTEYYFPEGVDHPVPSPNIYGQINAVQLTLDYMTVLWANQFLLNVAQSMAAAPMDRQESVEEPASASLHVDIRLEILMPKVGGTWTVLMSSSTCGHQTGDSHAQEKPIPDQPDRPQMLVTQSSRTISLPAEKPVPDQPDRPQMLVAQSSRTVLTNSRISLPAEKPVPDQPDRPQMLVAQSSRTISLPAEKPVADQPDRPQMLVAQSSRTVLTNSRVGTNCTREDLKAVLDNFSASVLFRDEERFPNKDGDFQQVCNEFWDEAMHDGISFDTSAARPPPIGSTNTHANVLRGERSKDVWLMYFEQFWVDFGEVATAKGRPLPFIDAVPLHLWVCKPLQGHDDPSQIEDHVETGGHVSSGPSQVRGHKTPQSQRRRHQSGEATGKSQHRRHLHGEADQSQHRRHLQGEADQSQHRRHLHGEANQSQHRQHPHGEADQSQHRRHRSEQRPSSGSQSGMKSYQNDQPVKRPHHSDQSASTKAYHRTQSEPRGHSLRQEDRSVHRGAQKGGSHSSDHHKDRHKREAAHKQEQGSEKHVVQHHKHEKQQEEGARDEKRKRLMEYYRGSKNDARKEKKSPGSEEDELVREMFSNQPPAKRLSSTFKTKSLSDSDSSPDQENVFMNGPVAQQKGGADAVAGATTQQAAFSVAEIPAFRENKDRPLERPPVSQRVIPEERPFQPEWETARQSRPVLSRDRSLSSPELDKASAFERMLRGRSISVDEVLSSDDPTEFDGGREFGRTEADSHMLLHTPSKVCGVVTHDQYLFLLRLQESIAQLQDCMEEDGIAIRGRPSNVSSSCIAGCCRQVELSLILPSPPEGTRAANSAAGSTLDVAASSERRRSSLQTDTLMVPGSTTPRTTSPSPVDSGIAESTAGNHVAKSQSDTALMSLSSDEENNGGDSRKRRNLSSGERPKSFTGDDVTTLRKSPSRDGPDSGRGSGNVADSAPNERQENARTDPQDRASAGAMPTKQVPKLTVSDGTKEVAKDSPYFEKKFGKFSDFSAANIAAQLRIGLLSQSQLSLDEMSLDNFSLDNMSLDSTDSGDPYLLAGNEMSTLSVDTLSISSQVGRCVCMWVGWLARGCLCVDAPTAGTRTSWRGRRCPHCQSTPSPSPLRWVGVCVCGLVGTWVLVCGCTDSGDPYLLAGNEMSTLSVDTLSISSQVGRCVGWWVGVCVCGLVGTWVLVCGCTDSGDPYLLAGTEMSTLSVDTLSISSQGSRSAPVSHQSSFERGGDAEPTRQTSLEDGRDGRPTALSGEGEGSTRPKKVTLEYCDSESSTEEVSQSVGSSATLEEAKKRKTATVLVLHLSDVGLELSNHERDNFTKLQGQEVTFEERREVDVQDFLAKISQTKKDVPIPASTDVPPNVSARLESGPHAARYSPNAPKLGHLELQLQGAAGVVTMSTLTGVASLIEDEILATPMPMRVDFIDSQLSLVDDGPPLNPGSPGSIPLDIHVDRATVVRMEDGIFHLTCLAPSPRPDIGLAARPADYSQPGAARPGLQAGGHTGAAQLSTLKDENDHLQREVARLREQQKGGVTSQLLSENLCLQGEKQRLREELLDTQHALQEVEQERTSLLRTLEHVQREMLEADREKSFLRDQLERRSPRK</sequence>
<dbReference type="PANTHER" id="PTHR22774">
    <property type="entry name" value="CHOREIN N-TERMINAL DOMAIN-CONTAINING PROTEIN"/>
    <property type="match status" value="1"/>
</dbReference>
<feature type="compositionally biased region" description="Basic and acidic residues" evidence="1">
    <location>
        <begin position="1975"/>
        <end position="1994"/>
    </location>
</feature>
<feature type="region of interest" description="Disordered" evidence="1">
    <location>
        <begin position="1959"/>
        <end position="2039"/>
    </location>
</feature>
<dbReference type="Pfam" id="PF24917">
    <property type="entry name" value="BLTP3A_B"/>
    <property type="match status" value="6"/>
</dbReference>
<accession>A0A8K0ELM9</accession>
<feature type="region of interest" description="Disordered" evidence="1">
    <location>
        <begin position="844"/>
        <end position="868"/>
    </location>
</feature>
<feature type="compositionally biased region" description="Basic and acidic residues" evidence="1">
    <location>
        <begin position="1694"/>
        <end position="1707"/>
    </location>
</feature>
<dbReference type="EMBL" id="OV696688">
    <property type="protein sequence ID" value="CAH1256342.1"/>
    <property type="molecule type" value="Genomic_DNA"/>
</dbReference>
<feature type="region of interest" description="Disordered" evidence="1">
    <location>
        <begin position="2332"/>
        <end position="2351"/>
    </location>
</feature>
<feature type="region of interest" description="Disordered" evidence="1">
    <location>
        <begin position="903"/>
        <end position="924"/>
    </location>
</feature>
<feature type="compositionally biased region" description="Basic and acidic residues" evidence="1">
    <location>
        <begin position="1093"/>
        <end position="1103"/>
    </location>
</feature>
<feature type="compositionally biased region" description="Basic and acidic residues" evidence="1">
    <location>
        <begin position="676"/>
        <end position="687"/>
    </location>
</feature>
<dbReference type="Proteomes" id="UP000838412">
    <property type="component" value="Chromosome 3"/>
</dbReference>
<feature type="compositionally biased region" description="Low complexity" evidence="1">
    <location>
        <begin position="1599"/>
        <end position="1614"/>
    </location>
</feature>
<gene>
    <name evidence="2" type="primary">UHRF1BP1L</name>
    <name evidence="2" type="ORF">BLAG_LOCUS14738</name>
</gene>
<feature type="compositionally biased region" description="Basic and acidic residues" evidence="1">
    <location>
        <begin position="1143"/>
        <end position="1163"/>
    </location>
</feature>
<feature type="compositionally biased region" description="Low complexity" evidence="1">
    <location>
        <begin position="526"/>
        <end position="538"/>
    </location>
</feature>
<feature type="region of interest" description="Disordered" evidence="1">
    <location>
        <begin position="1425"/>
        <end position="1446"/>
    </location>
</feature>
<feature type="region of interest" description="Disordered" evidence="1">
    <location>
        <begin position="1565"/>
        <end position="1729"/>
    </location>
</feature>
<feature type="compositionally biased region" description="Polar residues" evidence="1">
    <location>
        <begin position="1620"/>
        <end position="1638"/>
    </location>
</feature>
<feature type="compositionally biased region" description="Basic and acidic residues" evidence="1">
    <location>
        <begin position="854"/>
        <end position="865"/>
    </location>
</feature>
<reference evidence="2" key="1">
    <citation type="submission" date="2022-01" db="EMBL/GenBank/DDBJ databases">
        <authorList>
            <person name="Braso-Vives M."/>
        </authorList>
    </citation>
    <scope>NUCLEOTIDE SEQUENCE</scope>
</reference>
<proteinExistence type="predicted"/>
<feature type="compositionally biased region" description="Polar residues" evidence="1">
    <location>
        <begin position="1959"/>
        <end position="1973"/>
    </location>
</feature>
<name>A0A8K0ELM9_BRALA</name>
<feature type="compositionally biased region" description="Basic residues" evidence="1">
    <location>
        <begin position="1115"/>
        <end position="1127"/>
    </location>
</feature>
<dbReference type="PANTHER" id="PTHR22774:SF11">
    <property type="entry name" value="CHOREIN N-TERMINAL DOMAIN-CONTAINING PROTEIN"/>
    <property type="match status" value="1"/>
</dbReference>
<protein>
    <submittedName>
        <fullName evidence="2">UHRF1BP1L protein</fullName>
    </submittedName>
</protein>
<feature type="region of interest" description="Disordered" evidence="1">
    <location>
        <begin position="669"/>
        <end position="701"/>
    </location>
</feature>
<feature type="region of interest" description="Disordered" evidence="1">
    <location>
        <begin position="1093"/>
        <end position="1366"/>
    </location>
</feature>